<dbReference type="SUPFAM" id="SSF57850">
    <property type="entry name" value="RING/U-box"/>
    <property type="match status" value="1"/>
</dbReference>
<evidence type="ECO:0000259" key="4">
    <source>
        <dbReference type="PROSITE" id="PS50089"/>
    </source>
</evidence>
<dbReference type="GO" id="GO:0008270">
    <property type="term" value="F:zinc ion binding"/>
    <property type="evidence" value="ECO:0007669"/>
    <property type="project" value="UniProtKB-KW"/>
</dbReference>
<organism evidence="5 6">
    <name type="scientific">Dimorphilus gyrociliatus</name>
    <dbReference type="NCBI Taxonomy" id="2664684"/>
    <lineage>
        <taxon>Eukaryota</taxon>
        <taxon>Metazoa</taxon>
        <taxon>Spiralia</taxon>
        <taxon>Lophotrochozoa</taxon>
        <taxon>Annelida</taxon>
        <taxon>Polychaeta</taxon>
        <taxon>Polychaeta incertae sedis</taxon>
        <taxon>Dinophilidae</taxon>
        <taxon>Dimorphilus</taxon>
    </lineage>
</organism>
<dbReference type="InterPro" id="IPR001841">
    <property type="entry name" value="Znf_RING"/>
</dbReference>
<sequence>MSTQSEEDMDINELISKEDMECAFCKCLWIGNSPRCLPCKTVIHIFCSECLEKWAGSKAFENGGFFSCPICQHRYKWTRDGVNAFPRLGIFHNFLEKKYHSQTFKESKVKYVRSDTEKTLVSYLKDSGGEMNCLISKIKTEVINSIMEIRKKEKRLIGEIKEFCSNQENDIKSLLDNFEKLQYSILISDEIIENTTKSKMELTNQAAYLMNKKLHFHKKQDGNLGEISTVEHFQQKNPIIKITEDERVLNVTYFKNRLYIILEKMACKYKLILFDIENSRSEILKKWNTYNSETYKLAAGVRLYFLTIGKDEIKFVNSNSTTSNSYSFDVFCAIDKKNDKYGYYHNMVEYDDGIIICLKCEDKNSVTKLKDPFKVDWDCVLPSDYGLVLDIAVNNNNIFLCTDSLRCTVLDFSTGRILFDCNYRINGSISLSTSECSTSILALNRQGALFRVFNTIVLAQLEANSNGLILTTKSYKDIFDLYTLFAYKVHNGIINLILIRDGYLSLITIK</sequence>
<keyword evidence="1 3" id="KW-0479">Metal-binding</keyword>
<proteinExistence type="predicted"/>
<protein>
    <recommendedName>
        <fullName evidence="4">RING-type domain-containing protein</fullName>
    </recommendedName>
</protein>
<dbReference type="EMBL" id="CAJFCJ010000001">
    <property type="protein sequence ID" value="CAD5111263.1"/>
    <property type="molecule type" value="Genomic_DNA"/>
</dbReference>
<evidence type="ECO:0000313" key="5">
    <source>
        <dbReference type="EMBL" id="CAD5111263.1"/>
    </source>
</evidence>
<gene>
    <name evidence="5" type="ORF">DGYR_LOCUS584</name>
</gene>
<name>A0A7I8V6C5_9ANNE</name>
<keyword evidence="6" id="KW-1185">Reference proteome</keyword>
<keyword evidence="1 3" id="KW-0863">Zinc-finger</keyword>
<reference evidence="5 6" key="1">
    <citation type="submission" date="2020-08" db="EMBL/GenBank/DDBJ databases">
        <authorList>
            <person name="Hejnol A."/>
        </authorList>
    </citation>
    <scope>NUCLEOTIDE SEQUENCE [LARGE SCALE GENOMIC DNA]</scope>
</reference>
<feature type="domain" description="RING-type" evidence="4">
    <location>
        <begin position="22"/>
        <end position="72"/>
    </location>
</feature>
<dbReference type="InterPro" id="IPR013083">
    <property type="entry name" value="Znf_RING/FYVE/PHD"/>
</dbReference>
<keyword evidence="2" id="KW-0862">Zinc</keyword>
<dbReference type="PROSITE" id="PS50089">
    <property type="entry name" value="ZF_RING_2"/>
    <property type="match status" value="1"/>
</dbReference>
<comment type="caution">
    <text evidence="5">The sequence shown here is derived from an EMBL/GenBank/DDBJ whole genome shotgun (WGS) entry which is preliminary data.</text>
</comment>
<dbReference type="AlphaFoldDB" id="A0A7I8V6C5"/>
<dbReference type="Proteomes" id="UP000549394">
    <property type="component" value="Unassembled WGS sequence"/>
</dbReference>
<evidence type="ECO:0000256" key="1">
    <source>
        <dbReference type="ARBA" id="ARBA00022771"/>
    </source>
</evidence>
<evidence type="ECO:0000313" key="6">
    <source>
        <dbReference type="Proteomes" id="UP000549394"/>
    </source>
</evidence>
<dbReference type="Gene3D" id="3.30.40.10">
    <property type="entry name" value="Zinc/RING finger domain, C3HC4 (zinc finger)"/>
    <property type="match status" value="1"/>
</dbReference>
<evidence type="ECO:0000256" key="3">
    <source>
        <dbReference type="PROSITE-ProRule" id="PRU00175"/>
    </source>
</evidence>
<accession>A0A7I8V6C5</accession>
<evidence type="ECO:0000256" key="2">
    <source>
        <dbReference type="ARBA" id="ARBA00022833"/>
    </source>
</evidence>
<dbReference type="OrthoDB" id="9984778at2759"/>